<sequence length="361" mass="40767">MSENFGDAVQPTELKTITVEKKEMAERKIAIPKKKQNTKTKATENNEPETKTDETNETTTRDVYTAGTSFGANQNIVNTSGTMLSANHDNIVNTISNQTDSNNEKHILRNIKVEPLDTESDSWTDGNIKMELEDPEYSDTPYNVTQDQMDTIDVNHLVNIKSEPTEVEFPENRNGHSSYEYVQEVQHFAGTSNFPMTNIKVEPMEVVHDYQTEYPNVPHQSQYLQYAFPPQFINQPLDLFPIELYYHQYISNFHLQQALNFQRPFQTFNWTFTREVAPPSPPPALAIQPQFNDHFAVQMLPPLVEPQEGNLRPTRKRRTPSAAFGSAEAAAAAAAAATDTAVADIDTATAAVEIDKKKKRN</sequence>
<dbReference type="EMBL" id="CABPRJ010001449">
    <property type="protein sequence ID" value="VVC37548.1"/>
    <property type="molecule type" value="Genomic_DNA"/>
</dbReference>
<feature type="region of interest" description="Disordered" evidence="1">
    <location>
        <begin position="28"/>
        <end position="59"/>
    </location>
</feature>
<keyword evidence="3" id="KW-1185">Reference proteome</keyword>
<evidence type="ECO:0000256" key="1">
    <source>
        <dbReference type="SAM" id="MobiDB-lite"/>
    </source>
</evidence>
<protein>
    <submittedName>
        <fullName evidence="2">Uncharacterized protein</fullName>
    </submittedName>
</protein>
<gene>
    <name evidence="2" type="ORF">CINCED_3A021294</name>
</gene>
<name>A0A5E4N160_9HEMI</name>
<dbReference type="AlphaFoldDB" id="A0A5E4N160"/>
<evidence type="ECO:0000313" key="2">
    <source>
        <dbReference type="EMBL" id="VVC37548.1"/>
    </source>
</evidence>
<reference evidence="2 3" key="1">
    <citation type="submission" date="2019-08" db="EMBL/GenBank/DDBJ databases">
        <authorList>
            <person name="Alioto T."/>
            <person name="Alioto T."/>
            <person name="Gomez Garrido J."/>
        </authorList>
    </citation>
    <scope>NUCLEOTIDE SEQUENCE [LARGE SCALE GENOMIC DNA]</scope>
</reference>
<organism evidence="2 3">
    <name type="scientific">Cinara cedri</name>
    <dbReference type="NCBI Taxonomy" id="506608"/>
    <lineage>
        <taxon>Eukaryota</taxon>
        <taxon>Metazoa</taxon>
        <taxon>Ecdysozoa</taxon>
        <taxon>Arthropoda</taxon>
        <taxon>Hexapoda</taxon>
        <taxon>Insecta</taxon>
        <taxon>Pterygota</taxon>
        <taxon>Neoptera</taxon>
        <taxon>Paraneoptera</taxon>
        <taxon>Hemiptera</taxon>
        <taxon>Sternorrhyncha</taxon>
        <taxon>Aphidomorpha</taxon>
        <taxon>Aphidoidea</taxon>
        <taxon>Aphididae</taxon>
        <taxon>Lachninae</taxon>
        <taxon>Cinara</taxon>
    </lineage>
</organism>
<proteinExistence type="predicted"/>
<evidence type="ECO:0000313" key="3">
    <source>
        <dbReference type="Proteomes" id="UP000325440"/>
    </source>
</evidence>
<feature type="compositionally biased region" description="Basic and acidic residues" evidence="1">
    <location>
        <begin position="41"/>
        <end position="54"/>
    </location>
</feature>
<dbReference type="Proteomes" id="UP000325440">
    <property type="component" value="Unassembled WGS sequence"/>
</dbReference>
<accession>A0A5E4N160</accession>